<name>A0A0D2MLG7_HYPSF</name>
<feature type="region of interest" description="Disordered" evidence="1">
    <location>
        <begin position="42"/>
        <end position="85"/>
    </location>
</feature>
<organism evidence="2 3">
    <name type="scientific">Hypholoma sublateritium (strain FD-334 SS-4)</name>
    <dbReference type="NCBI Taxonomy" id="945553"/>
    <lineage>
        <taxon>Eukaryota</taxon>
        <taxon>Fungi</taxon>
        <taxon>Dikarya</taxon>
        <taxon>Basidiomycota</taxon>
        <taxon>Agaricomycotina</taxon>
        <taxon>Agaricomycetes</taxon>
        <taxon>Agaricomycetidae</taxon>
        <taxon>Agaricales</taxon>
        <taxon>Agaricineae</taxon>
        <taxon>Strophariaceae</taxon>
        <taxon>Hypholoma</taxon>
    </lineage>
</organism>
<dbReference type="AlphaFoldDB" id="A0A0D2MLG7"/>
<evidence type="ECO:0000313" key="2">
    <source>
        <dbReference type="EMBL" id="KJA24668.1"/>
    </source>
</evidence>
<feature type="compositionally biased region" description="Basic residues" evidence="1">
    <location>
        <begin position="109"/>
        <end position="122"/>
    </location>
</feature>
<dbReference type="EMBL" id="KN817536">
    <property type="protein sequence ID" value="KJA24668.1"/>
    <property type="molecule type" value="Genomic_DNA"/>
</dbReference>
<dbReference type="Proteomes" id="UP000054270">
    <property type="component" value="Unassembled WGS sequence"/>
</dbReference>
<feature type="region of interest" description="Disordered" evidence="1">
    <location>
        <begin position="104"/>
        <end position="133"/>
    </location>
</feature>
<accession>A0A0D2MLG7</accession>
<gene>
    <name evidence="2" type="ORF">HYPSUDRAFT_200532</name>
</gene>
<evidence type="ECO:0000256" key="1">
    <source>
        <dbReference type="SAM" id="MobiDB-lite"/>
    </source>
</evidence>
<sequence>MRLPMAPEHTAHPTRASPPDKHAAARRSGVCARWLNAVVGRDANTSSDKCSRPRAPLPRSTESERLTHRPPILAALKITPPPGKARSTHAYICNPVCTPARAPFAAPKNSRKPCHRPTRHQGRPSAIMTSPAR</sequence>
<protein>
    <submittedName>
        <fullName evidence="2">Uncharacterized protein</fullName>
    </submittedName>
</protein>
<evidence type="ECO:0000313" key="3">
    <source>
        <dbReference type="Proteomes" id="UP000054270"/>
    </source>
</evidence>
<reference evidence="3" key="1">
    <citation type="submission" date="2014-04" db="EMBL/GenBank/DDBJ databases">
        <title>Evolutionary Origins and Diversification of the Mycorrhizal Mutualists.</title>
        <authorList>
            <consortium name="DOE Joint Genome Institute"/>
            <consortium name="Mycorrhizal Genomics Consortium"/>
            <person name="Kohler A."/>
            <person name="Kuo A."/>
            <person name="Nagy L.G."/>
            <person name="Floudas D."/>
            <person name="Copeland A."/>
            <person name="Barry K.W."/>
            <person name="Cichocki N."/>
            <person name="Veneault-Fourrey C."/>
            <person name="LaButti K."/>
            <person name="Lindquist E.A."/>
            <person name="Lipzen A."/>
            <person name="Lundell T."/>
            <person name="Morin E."/>
            <person name="Murat C."/>
            <person name="Riley R."/>
            <person name="Ohm R."/>
            <person name="Sun H."/>
            <person name="Tunlid A."/>
            <person name="Henrissat B."/>
            <person name="Grigoriev I.V."/>
            <person name="Hibbett D.S."/>
            <person name="Martin F."/>
        </authorList>
    </citation>
    <scope>NUCLEOTIDE SEQUENCE [LARGE SCALE GENOMIC DNA]</scope>
    <source>
        <strain evidence="3">FD-334 SS-4</strain>
    </source>
</reference>
<keyword evidence="3" id="KW-1185">Reference proteome</keyword>
<proteinExistence type="predicted"/>
<feature type="region of interest" description="Disordered" evidence="1">
    <location>
        <begin position="1"/>
        <end position="28"/>
    </location>
</feature>